<feature type="transmembrane region" description="Helical" evidence="1">
    <location>
        <begin position="151"/>
        <end position="174"/>
    </location>
</feature>
<keyword evidence="1" id="KW-0472">Membrane</keyword>
<reference evidence="2 3" key="1">
    <citation type="submission" date="2024-06" db="EMBL/GenBank/DDBJ databases">
        <title>A chromosome-level genome assembly of beet webworm, Loxostege sticticalis.</title>
        <authorList>
            <person name="Zhang Y."/>
        </authorList>
    </citation>
    <scope>NUCLEOTIDE SEQUENCE [LARGE SCALE GENOMIC DNA]</scope>
    <source>
        <strain evidence="2">AQ028</strain>
        <tissue evidence="2">Male pupae</tissue>
    </source>
</reference>
<dbReference type="EMBL" id="JBEDNZ010000006">
    <property type="protein sequence ID" value="KAL0841260.1"/>
    <property type="molecule type" value="Genomic_DNA"/>
</dbReference>
<organism evidence="2 3">
    <name type="scientific">Loxostege sticticalis</name>
    <name type="common">Beet webworm moth</name>
    <dbReference type="NCBI Taxonomy" id="481309"/>
    <lineage>
        <taxon>Eukaryota</taxon>
        <taxon>Metazoa</taxon>
        <taxon>Ecdysozoa</taxon>
        <taxon>Arthropoda</taxon>
        <taxon>Hexapoda</taxon>
        <taxon>Insecta</taxon>
        <taxon>Pterygota</taxon>
        <taxon>Neoptera</taxon>
        <taxon>Endopterygota</taxon>
        <taxon>Lepidoptera</taxon>
        <taxon>Glossata</taxon>
        <taxon>Ditrysia</taxon>
        <taxon>Pyraloidea</taxon>
        <taxon>Crambidae</taxon>
        <taxon>Pyraustinae</taxon>
        <taxon>Loxostege</taxon>
    </lineage>
</organism>
<feature type="transmembrane region" description="Helical" evidence="1">
    <location>
        <begin position="363"/>
        <end position="387"/>
    </location>
</feature>
<evidence type="ECO:0000313" key="3">
    <source>
        <dbReference type="Proteomes" id="UP001549921"/>
    </source>
</evidence>
<dbReference type="Pfam" id="PF05024">
    <property type="entry name" value="Gpi1"/>
    <property type="match status" value="1"/>
</dbReference>
<feature type="transmembrane region" description="Helical" evidence="1">
    <location>
        <begin position="195"/>
        <end position="212"/>
    </location>
</feature>
<accession>A0ABD0TDW2</accession>
<proteinExistence type="predicted"/>
<feature type="transmembrane region" description="Helical" evidence="1">
    <location>
        <begin position="232"/>
        <end position="251"/>
    </location>
</feature>
<gene>
    <name evidence="2" type="ORF">ABMA28_014984</name>
</gene>
<protein>
    <recommendedName>
        <fullName evidence="4">Phosphatidylinositol N-acetylglucosaminyltransferase subunit Q</fullName>
    </recommendedName>
</protein>
<dbReference type="PANTHER" id="PTHR21329:SF3">
    <property type="entry name" value="PHOSPHATIDYLINOSITOL N-ACETYLGLUCOSAMINYLTRANSFERASE SUBUNIT Q"/>
    <property type="match status" value="1"/>
</dbReference>
<dbReference type="AlphaFoldDB" id="A0ABD0TDW2"/>
<feature type="transmembrane region" description="Helical" evidence="1">
    <location>
        <begin position="320"/>
        <end position="342"/>
    </location>
</feature>
<dbReference type="PANTHER" id="PTHR21329">
    <property type="entry name" value="PHOSPHATIDYLINOSITOL N-ACETYLGLUCOSAMINYLTRANSFERASE SUBUNIT Q-RELATED"/>
    <property type="match status" value="1"/>
</dbReference>
<keyword evidence="1" id="KW-1133">Transmembrane helix</keyword>
<feature type="transmembrane region" description="Helical" evidence="1">
    <location>
        <begin position="399"/>
        <end position="421"/>
    </location>
</feature>
<feature type="transmembrane region" description="Helical" evidence="1">
    <location>
        <begin position="289"/>
        <end position="314"/>
    </location>
</feature>
<dbReference type="Proteomes" id="UP001549921">
    <property type="component" value="Unassembled WGS sequence"/>
</dbReference>
<dbReference type="InterPro" id="IPR007720">
    <property type="entry name" value="PigQ/GPI1"/>
</dbReference>
<evidence type="ECO:0000256" key="1">
    <source>
        <dbReference type="SAM" id="Phobius"/>
    </source>
</evidence>
<evidence type="ECO:0008006" key="4">
    <source>
        <dbReference type="Google" id="ProtNLM"/>
    </source>
</evidence>
<name>A0ABD0TDW2_LOXSC</name>
<comment type="caution">
    <text evidence="2">The sequence shown here is derived from an EMBL/GenBank/DDBJ whole genome shotgun (WGS) entry which is preliminary data.</text>
</comment>
<sequence>MPLSVQIILPFIPKAKNTIYFKGYVNFLTYSKVTIYITKFSENSEILTEKSKKESKDTIYGVYTDGSQISVSNKSKNYVNFIILNQLDELHVTKLILNGNEVDFKDNFILVLYDYYKIRESEVEWEYCDNLSKLQNLILSENDRPQSQDSYVSMLTCPVWLTASMFIQHIINYFNVIKWLIFTMRTDRKISIKQGNLILAIVMDLLLGYVILEYLTQDTKELSSLLMGVLEKLINMLYSLLKWLMGAPAGLKLNNAFNKMLGKYFSYHVQLWWLFLDVSGEKLDIILHLFYYLGYLGVTFQAAMISDMICIATFHSYCIYVYAARMFNIQISGLIALLRFFVGRKYNPLRKGIDSCEYTNQELFVGTVAFTILLLLLPTTLMYYIVFTMFRVLSLLVQYVLAKLIYLIHTLPLYVSALWLIRSPRVAGNVLLEVVNHEETSPLTIRLRLLNKSILYLVNNFKPPVDEPKQVVWTNFLSNVFSGKQVI</sequence>
<keyword evidence="1" id="KW-0812">Transmembrane</keyword>
<evidence type="ECO:0000313" key="2">
    <source>
        <dbReference type="EMBL" id="KAL0841260.1"/>
    </source>
</evidence>